<dbReference type="InterPro" id="IPR002347">
    <property type="entry name" value="SDR_fam"/>
</dbReference>
<evidence type="ECO:0000313" key="4">
    <source>
        <dbReference type="EMBL" id="MBI1620696.1"/>
    </source>
</evidence>
<keyword evidence="2" id="KW-0560">Oxidoreductase</keyword>
<dbReference type="EMBL" id="JADGMQ010000004">
    <property type="protein sequence ID" value="MBI1620696.1"/>
    <property type="molecule type" value="Genomic_DNA"/>
</dbReference>
<dbReference type="PROSITE" id="PS00061">
    <property type="entry name" value="ADH_SHORT"/>
    <property type="match status" value="1"/>
</dbReference>
<keyword evidence="5" id="KW-1185">Reference proteome</keyword>
<evidence type="ECO:0000313" key="5">
    <source>
        <dbReference type="Proteomes" id="UP000601789"/>
    </source>
</evidence>
<dbReference type="PRINTS" id="PR00080">
    <property type="entry name" value="SDRFAMILY"/>
</dbReference>
<gene>
    <name evidence="4" type="ORF">IOD40_08480</name>
</gene>
<evidence type="ECO:0000256" key="2">
    <source>
        <dbReference type="ARBA" id="ARBA00023002"/>
    </source>
</evidence>
<accession>A0ABS0SDA9</accession>
<dbReference type="PANTHER" id="PTHR48107:SF16">
    <property type="entry name" value="NADPH-DEPENDENT ALDEHYDE REDUCTASE 1, CHLOROPLASTIC"/>
    <property type="match status" value="1"/>
</dbReference>
<dbReference type="InterPro" id="IPR020904">
    <property type="entry name" value="Sc_DH/Rdtase_CS"/>
</dbReference>
<dbReference type="InterPro" id="IPR036291">
    <property type="entry name" value="NAD(P)-bd_dom_sf"/>
</dbReference>
<reference evidence="4 5" key="1">
    <citation type="submission" date="2020-10" db="EMBL/GenBank/DDBJ databases">
        <title>Aquamicrobium zhengzhouensis sp. nov., a exopolysaccharide producing bacterium isolated from farmland soil.</title>
        <authorList>
            <person name="Wang X."/>
        </authorList>
    </citation>
    <scope>NUCLEOTIDE SEQUENCE [LARGE SCALE GENOMIC DNA]</scope>
    <source>
        <strain evidence="5">cd-1</strain>
    </source>
</reference>
<dbReference type="Proteomes" id="UP000601789">
    <property type="component" value="Unassembled WGS sequence"/>
</dbReference>
<evidence type="ECO:0000256" key="3">
    <source>
        <dbReference type="SAM" id="MobiDB-lite"/>
    </source>
</evidence>
<dbReference type="Pfam" id="PF13561">
    <property type="entry name" value="adh_short_C2"/>
    <property type="match status" value="1"/>
</dbReference>
<dbReference type="Gene3D" id="3.40.50.720">
    <property type="entry name" value="NAD(P)-binding Rossmann-like Domain"/>
    <property type="match status" value="1"/>
</dbReference>
<dbReference type="NCBIfam" id="NF005214">
    <property type="entry name" value="PRK06701.1"/>
    <property type="match status" value="1"/>
</dbReference>
<dbReference type="PRINTS" id="PR00081">
    <property type="entry name" value="GDHRDH"/>
</dbReference>
<name>A0ABS0SDA9_9HYPH</name>
<dbReference type="PANTHER" id="PTHR48107">
    <property type="entry name" value="NADPH-DEPENDENT ALDEHYDE REDUCTASE-LIKE PROTEIN, CHLOROPLASTIC-RELATED"/>
    <property type="match status" value="1"/>
</dbReference>
<comment type="similarity">
    <text evidence="1">Belongs to the short-chain dehydrogenases/reductases (SDR) family.</text>
</comment>
<dbReference type="SUPFAM" id="SSF51735">
    <property type="entry name" value="NAD(P)-binding Rossmann-fold domains"/>
    <property type="match status" value="1"/>
</dbReference>
<feature type="region of interest" description="Disordered" evidence="3">
    <location>
        <begin position="1"/>
        <end position="72"/>
    </location>
</feature>
<dbReference type="RefSeq" id="WP_198476101.1">
    <property type="nucleotide sequence ID" value="NZ_JADGMQ010000004.1"/>
</dbReference>
<proteinExistence type="inferred from homology"/>
<evidence type="ECO:0000256" key="1">
    <source>
        <dbReference type="ARBA" id="ARBA00006484"/>
    </source>
</evidence>
<feature type="compositionally biased region" description="Basic and acidic residues" evidence="3">
    <location>
        <begin position="1"/>
        <end position="18"/>
    </location>
</feature>
<sequence>MNENKHAADISEELEKQHRIQQQIDQQDQESSNSDSSEPISMQAGARQYPVPPFPEQHQPKPGDEASLEPAPMYDAPFWRGSGKLEGKVALITGGDSGIGRAVAVLFAREGADVAIAYLSESEDAEETRLAIADEGGRCLLLPGDVTSEDFCRDAVEKIVAEFGGLDILVNNAAFQYHAEDIESITTEHFDTTVKTNLYGYFFMTREAVRHMQPGSAIINTGSVTGIEGSGGLIDYSMTKGGIHAFTKALSSNLIPKGIRVNAVAPGPVWTPLNPSERPPEEVAKFGSQTPMGRPAQPEEIAPAYVFFASPQCSSYITGEILPIVGGY</sequence>
<feature type="region of interest" description="Disordered" evidence="3">
    <location>
        <begin position="272"/>
        <end position="294"/>
    </location>
</feature>
<protein>
    <submittedName>
        <fullName evidence="4">SDR family oxidoreductase</fullName>
    </submittedName>
</protein>
<organism evidence="4 5">
    <name type="scientific">Aquamicrobium zhengzhouense</name>
    <dbReference type="NCBI Taxonomy" id="2781738"/>
    <lineage>
        <taxon>Bacteria</taxon>
        <taxon>Pseudomonadati</taxon>
        <taxon>Pseudomonadota</taxon>
        <taxon>Alphaproteobacteria</taxon>
        <taxon>Hyphomicrobiales</taxon>
        <taxon>Phyllobacteriaceae</taxon>
        <taxon>Aquamicrobium</taxon>
    </lineage>
</organism>
<comment type="caution">
    <text evidence="4">The sequence shown here is derived from an EMBL/GenBank/DDBJ whole genome shotgun (WGS) entry which is preliminary data.</text>
</comment>
<feature type="compositionally biased region" description="Low complexity" evidence="3">
    <location>
        <begin position="20"/>
        <end position="41"/>
    </location>
</feature>